<dbReference type="CDD" id="cd06257">
    <property type="entry name" value="DnaJ"/>
    <property type="match status" value="1"/>
</dbReference>
<evidence type="ECO:0000256" key="2">
    <source>
        <dbReference type="ARBA" id="ARBA00022737"/>
    </source>
</evidence>
<reference evidence="13" key="4">
    <citation type="submission" date="2025-04" db="UniProtKB">
        <authorList>
            <consortium name="RefSeq"/>
        </authorList>
    </citation>
    <scope>IDENTIFICATION</scope>
    <source>
        <tissue evidence="13">Leaf</tissue>
    </source>
</reference>
<keyword evidence="2" id="KW-0677">Repeat</keyword>
<keyword evidence="1 6" id="KW-0479">Metal-binding</keyword>
<feature type="domain" description="CR-type" evidence="9">
    <location>
        <begin position="210"/>
        <end position="292"/>
    </location>
</feature>
<evidence type="ECO:0000256" key="3">
    <source>
        <dbReference type="ARBA" id="ARBA00022771"/>
    </source>
</evidence>
<evidence type="ECO:0000313" key="11">
    <source>
        <dbReference type="Proteomes" id="UP000197138"/>
    </source>
</evidence>
<dbReference type="Gene3D" id="2.60.260.20">
    <property type="entry name" value="Urease metallochaperone UreE, N-terminal domain"/>
    <property type="match status" value="2"/>
</dbReference>
<evidence type="ECO:0000313" key="10">
    <source>
        <dbReference type="EMBL" id="OWM62649.1"/>
    </source>
</evidence>
<dbReference type="InterPro" id="IPR036869">
    <property type="entry name" value="J_dom_sf"/>
</dbReference>
<dbReference type="PROSITE" id="PS51188">
    <property type="entry name" value="ZF_CR"/>
    <property type="match status" value="1"/>
</dbReference>
<evidence type="ECO:0000259" key="9">
    <source>
        <dbReference type="PROSITE" id="PS51188"/>
    </source>
</evidence>
<dbReference type="PANTHER" id="PTHR43096:SF26">
    <property type="entry name" value="CR-TYPE DOMAIN-CONTAINING PROTEIN"/>
    <property type="match status" value="1"/>
</dbReference>
<dbReference type="InterPro" id="IPR001305">
    <property type="entry name" value="HSP_DnaJ_Cys-rich_dom"/>
</dbReference>
<protein>
    <submittedName>
        <fullName evidence="13">Uncharacterized protein LOC116214178 isoform X1</fullName>
    </submittedName>
</protein>
<dbReference type="SUPFAM" id="SSF57938">
    <property type="entry name" value="DnaJ/Hsp40 cysteine-rich domain"/>
    <property type="match status" value="1"/>
</dbReference>
<dbReference type="InterPro" id="IPR008971">
    <property type="entry name" value="HSP40/DnaJ_pept-bd"/>
</dbReference>
<dbReference type="SUPFAM" id="SSF49493">
    <property type="entry name" value="HSP40/DnaJ peptide-binding domain"/>
    <property type="match status" value="2"/>
</dbReference>
<feature type="zinc finger region" description="CR-type" evidence="6">
    <location>
        <begin position="210"/>
        <end position="292"/>
    </location>
</feature>
<feature type="domain" description="J" evidence="8">
    <location>
        <begin position="74"/>
        <end position="138"/>
    </location>
</feature>
<dbReference type="NCBIfam" id="TIGR02349">
    <property type="entry name" value="DnaJ_bact"/>
    <property type="match status" value="1"/>
</dbReference>
<dbReference type="SMART" id="SM00271">
    <property type="entry name" value="DnaJ"/>
    <property type="match status" value="1"/>
</dbReference>
<evidence type="ECO:0000256" key="5">
    <source>
        <dbReference type="ARBA" id="ARBA00023186"/>
    </source>
</evidence>
<dbReference type="EMBL" id="MTKT01006319">
    <property type="protein sequence ID" value="OWM62649.1"/>
    <property type="molecule type" value="Genomic_DNA"/>
</dbReference>
<gene>
    <name evidence="13" type="primary">LOC116214178</name>
    <name evidence="10" type="ORF">CDL15_Pgr019943</name>
</gene>
<dbReference type="Gene3D" id="2.10.230.10">
    <property type="entry name" value="Heat shock protein DnaJ, cysteine-rich domain"/>
    <property type="match status" value="1"/>
</dbReference>
<feature type="region of interest" description="Disordered" evidence="7">
    <location>
        <begin position="435"/>
        <end position="463"/>
    </location>
</feature>
<evidence type="ECO:0000259" key="8">
    <source>
        <dbReference type="PROSITE" id="PS50076"/>
    </source>
</evidence>
<dbReference type="SUPFAM" id="SSF46565">
    <property type="entry name" value="Chaperone J-domain"/>
    <property type="match status" value="1"/>
</dbReference>
<dbReference type="PANTHER" id="PTHR43096">
    <property type="entry name" value="DNAJ HOMOLOG 1, MITOCHONDRIAL-RELATED"/>
    <property type="match status" value="1"/>
</dbReference>
<dbReference type="RefSeq" id="XP_031405367.1">
    <property type="nucleotide sequence ID" value="XM_031549507.1"/>
</dbReference>
<dbReference type="Pfam" id="PF00226">
    <property type="entry name" value="DnaJ"/>
    <property type="match status" value="1"/>
</dbReference>
<dbReference type="FunFam" id="2.60.260.20:FF:000005">
    <property type="entry name" value="Chaperone protein dnaJ 1, mitochondrial"/>
    <property type="match status" value="1"/>
</dbReference>
<accession>A0A218VQR7</accession>
<keyword evidence="5" id="KW-0143">Chaperone</keyword>
<name>A0A218VQR7_PUNGR</name>
<dbReference type="GeneID" id="116214178"/>
<feature type="compositionally biased region" description="Polar residues" evidence="7">
    <location>
        <begin position="439"/>
        <end position="454"/>
    </location>
</feature>
<dbReference type="GO" id="GO:0042026">
    <property type="term" value="P:protein refolding"/>
    <property type="evidence" value="ECO:0007669"/>
    <property type="project" value="TreeGrafter"/>
</dbReference>
<dbReference type="InterPro" id="IPR036410">
    <property type="entry name" value="HSP_DnaJ_Cys-rich_dom_sf"/>
</dbReference>
<keyword evidence="4 6" id="KW-0862">Zinc</keyword>
<dbReference type="Pfam" id="PF00684">
    <property type="entry name" value="DnaJ_CXXCXGXG"/>
    <property type="match status" value="1"/>
</dbReference>
<dbReference type="GO" id="GO:0008270">
    <property type="term" value="F:zinc ion binding"/>
    <property type="evidence" value="ECO:0007669"/>
    <property type="project" value="UniProtKB-KW"/>
</dbReference>
<dbReference type="Gene3D" id="1.10.287.110">
    <property type="entry name" value="DnaJ domain"/>
    <property type="match status" value="1"/>
</dbReference>
<dbReference type="CDD" id="cd10747">
    <property type="entry name" value="DnaJ_C"/>
    <property type="match status" value="1"/>
</dbReference>
<dbReference type="AlphaFoldDB" id="A0A218VQR7"/>
<evidence type="ECO:0000256" key="6">
    <source>
        <dbReference type="PROSITE-ProRule" id="PRU00546"/>
    </source>
</evidence>
<dbReference type="Proteomes" id="UP000515151">
    <property type="component" value="Chromosome 7"/>
</dbReference>
<dbReference type="GO" id="GO:0005524">
    <property type="term" value="F:ATP binding"/>
    <property type="evidence" value="ECO:0007669"/>
    <property type="project" value="InterPro"/>
</dbReference>
<sequence length="553" mass="60253">MAVLHGPPPAPPSTVRPRASGFSSSFLILPKFSFLSSANSSIFGTNNGAFLKPVSSPTHRRWSRGVAIRAAKADYYSALNVGKNASLQEIKSSYRKLARKYHPDVNRTPGAEDKFKEISAAYEVLSDEEKRSLYDRFGEAGLQGEYGGSAGNPSGVDPFEVFSAFFGGSEDPFGAGGESGGINFSFGAMGRKGLDIRYELYLSFEESIFGGQREIEVSCSEVCDSCAGTGAKSSSSIKSCTACEGRGGVMKTQKTPFGVMSQVSTCFKCSGEGQIITENCTRCSGSGNIQSKRSMQVVIPPGVSDGATMQLQREGNFDNKRGIAGDLYIIIHIDQKQGIRREGINLYSKITIDYTDAILGTTVKVDTVDGHRELKIPSGIQPGDTIKLPHMGVPDINRPTSRGDHLFTVNVVIPKDISEEERVLVKKLSSLRASKKIHSTPSNGRGDSEASFSKQKTRDTKDHSRWKSIKDLFGKKNSREGFASLSVISWVPPFSTKQDPVEIVSICMAFIITFIFTLKESSYCKLFRYQNTGPGDCRILRDEHTRDLSSTNT</sequence>
<evidence type="ECO:0000256" key="7">
    <source>
        <dbReference type="SAM" id="MobiDB-lite"/>
    </source>
</evidence>
<dbReference type="PROSITE" id="PS50076">
    <property type="entry name" value="DNAJ_2"/>
    <property type="match status" value="1"/>
</dbReference>
<organism evidence="10 11">
    <name type="scientific">Punica granatum</name>
    <name type="common">Pomegranate</name>
    <dbReference type="NCBI Taxonomy" id="22663"/>
    <lineage>
        <taxon>Eukaryota</taxon>
        <taxon>Viridiplantae</taxon>
        <taxon>Streptophyta</taxon>
        <taxon>Embryophyta</taxon>
        <taxon>Tracheophyta</taxon>
        <taxon>Spermatophyta</taxon>
        <taxon>Magnoliopsida</taxon>
        <taxon>eudicotyledons</taxon>
        <taxon>Gunneridae</taxon>
        <taxon>Pentapetalae</taxon>
        <taxon>rosids</taxon>
        <taxon>malvids</taxon>
        <taxon>Myrtales</taxon>
        <taxon>Lythraceae</taxon>
        <taxon>Punica</taxon>
    </lineage>
</organism>
<dbReference type="GO" id="GO:0009535">
    <property type="term" value="C:chloroplast thylakoid membrane"/>
    <property type="evidence" value="ECO:0007669"/>
    <property type="project" value="TreeGrafter"/>
</dbReference>
<dbReference type="GO" id="GO:0051082">
    <property type="term" value="F:unfolded protein binding"/>
    <property type="evidence" value="ECO:0007669"/>
    <property type="project" value="InterPro"/>
</dbReference>
<dbReference type="OrthoDB" id="10256793at2759"/>
<dbReference type="HAMAP" id="MF_01152">
    <property type="entry name" value="DnaJ"/>
    <property type="match status" value="1"/>
</dbReference>
<dbReference type="InterPro" id="IPR001623">
    <property type="entry name" value="DnaJ_domain"/>
</dbReference>
<reference evidence="11" key="1">
    <citation type="journal article" date="2017" name="Plant J.">
        <title>The pomegranate (Punica granatum L.) genome and the genomics of punicalagin biosynthesis.</title>
        <authorList>
            <person name="Qin G."/>
            <person name="Xu C."/>
            <person name="Ming R."/>
            <person name="Tang H."/>
            <person name="Guyot R."/>
            <person name="Kramer E.M."/>
            <person name="Hu Y."/>
            <person name="Yi X."/>
            <person name="Qi Y."/>
            <person name="Xu X."/>
            <person name="Gao Z."/>
            <person name="Pan H."/>
            <person name="Jian J."/>
            <person name="Tian Y."/>
            <person name="Yue Z."/>
            <person name="Xu Y."/>
        </authorList>
    </citation>
    <scope>NUCLEOTIDE SEQUENCE [LARGE SCALE GENOMIC DNA]</scope>
    <source>
        <strain evidence="11">cv. Dabenzi</strain>
    </source>
</reference>
<dbReference type="Proteomes" id="UP000197138">
    <property type="component" value="Unassembled WGS sequence"/>
</dbReference>
<dbReference type="InterPro" id="IPR012724">
    <property type="entry name" value="DnaJ"/>
</dbReference>
<evidence type="ECO:0000256" key="1">
    <source>
        <dbReference type="ARBA" id="ARBA00022723"/>
    </source>
</evidence>
<keyword evidence="3 6" id="KW-0863">Zinc-finger</keyword>
<proteinExistence type="inferred from homology"/>
<dbReference type="PROSITE" id="PS00636">
    <property type="entry name" value="DNAJ_1"/>
    <property type="match status" value="1"/>
</dbReference>
<dbReference type="GO" id="GO:0009408">
    <property type="term" value="P:response to heat"/>
    <property type="evidence" value="ECO:0007669"/>
    <property type="project" value="InterPro"/>
</dbReference>
<dbReference type="FunFam" id="2.10.230.10:FF:000002">
    <property type="entry name" value="Molecular chaperone DnaJ"/>
    <property type="match status" value="1"/>
</dbReference>
<evidence type="ECO:0000313" key="12">
    <source>
        <dbReference type="Proteomes" id="UP000515151"/>
    </source>
</evidence>
<dbReference type="InterPro" id="IPR018253">
    <property type="entry name" value="DnaJ_domain_CS"/>
</dbReference>
<reference evidence="12" key="3">
    <citation type="journal article" date="2020" name="Plant Biotechnol. J.">
        <title>The pomegranate (Punica granatum L.) draft genome dissects genetic divergence between soft- and hard-seeded cultivars.</title>
        <authorList>
            <person name="Luo X."/>
            <person name="Li H."/>
            <person name="Wu Z."/>
            <person name="Yao W."/>
            <person name="Zhao P."/>
            <person name="Cao D."/>
            <person name="Yu H."/>
            <person name="Li K."/>
            <person name="Poudel K."/>
            <person name="Zhao D."/>
            <person name="Zhang F."/>
            <person name="Xia X."/>
            <person name="Chen L."/>
            <person name="Wang Q."/>
            <person name="Jing D."/>
            <person name="Cao S."/>
        </authorList>
    </citation>
    <scope>NUCLEOTIDE SEQUENCE [LARGE SCALE GENOMIC DNA]</scope>
</reference>
<dbReference type="PRINTS" id="PR00625">
    <property type="entry name" value="JDOMAIN"/>
</dbReference>
<keyword evidence="12" id="KW-1185">Reference proteome</keyword>
<dbReference type="Pfam" id="PF01556">
    <property type="entry name" value="DnaJ_C"/>
    <property type="match status" value="1"/>
</dbReference>
<evidence type="ECO:0000313" key="13">
    <source>
        <dbReference type="RefSeq" id="XP_031405367.1"/>
    </source>
</evidence>
<dbReference type="InterPro" id="IPR002939">
    <property type="entry name" value="DnaJ_C"/>
</dbReference>
<dbReference type="GO" id="GO:0031072">
    <property type="term" value="F:heat shock protein binding"/>
    <property type="evidence" value="ECO:0007669"/>
    <property type="project" value="InterPro"/>
</dbReference>
<dbReference type="FunFam" id="1.10.287.110:FF:000037">
    <property type="entry name" value="Chaperone protein dnaJ A6 chloroplastic"/>
    <property type="match status" value="1"/>
</dbReference>
<evidence type="ECO:0000256" key="4">
    <source>
        <dbReference type="ARBA" id="ARBA00022833"/>
    </source>
</evidence>
<reference evidence="10" key="2">
    <citation type="submission" date="2017-06" db="EMBL/GenBank/DDBJ databases">
        <title>The pomegranate genome and the genomics of punicalagin biosynthesis.</title>
        <authorList>
            <person name="Xu C."/>
        </authorList>
    </citation>
    <scope>NUCLEOTIDE SEQUENCE [LARGE SCALE GENOMIC DNA]</scope>
    <source>
        <tissue evidence="10">Fresh leaf</tissue>
    </source>
</reference>